<dbReference type="Proteomes" id="UP000315103">
    <property type="component" value="Unassembled WGS sequence"/>
</dbReference>
<evidence type="ECO:0000256" key="2">
    <source>
        <dbReference type="ARBA" id="ARBA00022840"/>
    </source>
</evidence>
<dbReference type="InterPro" id="IPR027417">
    <property type="entry name" value="P-loop_NTPase"/>
</dbReference>
<evidence type="ECO:0000313" key="5">
    <source>
        <dbReference type="Proteomes" id="UP000315103"/>
    </source>
</evidence>
<evidence type="ECO:0000259" key="3">
    <source>
        <dbReference type="PROSITE" id="PS50893"/>
    </source>
</evidence>
<feature type="domain" description="ABC transporter" evidence="3">
    <location>
        <begin position="6"/>
        <end position="231"/>
    </location>
</feature>
<dbReference type="InterPro" id="IPR003593">
    <property type="entry name" value="AAA+_ATPase"/>
</dbReference>
<comment type="caution">
    <text evidence="4">The sequence shown here is derived from an EMBL/GenBank/DDBJ whole genome shotgun (WGS) entry which is preliminary data.</text>
</comment>
<dbReference type="RefSeq" id="WP_145290046.1">
    <property type="nucleotide sequence ID" value="NZ_VMSJ01000005.1"/>
</dbReference>
<name>A0A558ARZ2_9STAP</name>
<sequence>MTNSVLEIKNASLDIKKDNVLEDITLKMEQGKVYGLLGRNGAGKTTLLSLIASFRKPTRGSITIDGQDPYENEALMPQVDFLYEVDYSEEYRTPMDLCKLTKRYKDNFDLDYAKTLFQGFGITYDKPINRMSKGQQAAVNAIIGLASNSAITIFDEVTNGMDAPSREYFYQKVLEANERHPRTMILSTHIVSEMEYLFDEVIIIHHGRVLVQEPLDLFLERGFRVTGPEEKVAEFTHNMDVLARQNLGPTRSDMVLGRMDEAQQAKARSSYLNISPLKLQELFIRMTEEKESMQ</sequence>
<keyword evidence="1" id="KW-0547">Nucleotide-binding</keyword>
<dbReference type="PANTHER" id="PTHR43158:SF5">
    <property type="entry name" value="ABC TRANSPORTER, ATP-BINDING PROTEIN"/>
    <property type="match status" value="1"/>
</dbReference>
<dbReference type="PROSITE" id="PS50893">
    <property type="entry name" value="ABC_TRANSPORTER_2"/>
    <property type="match status" value="1"/>
</dbReference>
<dbReference type="Pfam" id="PF00005">
    <property type="entry name" value="ABC_tran"/>
    <property type="match status" value="1"/>
</dbReference>
<dbReference type="AlphaFoldDB" id="A0A558ARZ2"/>
<gene>
    <name evidence="4" type="ORF">FO441_11070</name>
</gene>
<dbReference type="CDD" id="cd03230">
    <property type="entry name" value="ABC_DR_subfamily_A"/>
    <property type="match status" value="1"/>
</dbReference>
<proteinExistence type="predicted"/>
<protein>
    <submittedName>
        <fullName evidence="4">ABC transporter ATP-binding protein</fullName>
    </submittedName>
</protein>
<keyword evidence="5" id="KW-1185">Reference proteome</keyword>
<dbReference type="PANTHER" id="PTHR43158">
    <property type="entry name" value="SKFA PEPTIDE EXPORT ATP-BINDING PROTEIN SKFE"/>
    <property type="match status" value="1"/>
</dbReference>
<dbReference type="InterPro" id="IPR003439">
    <property type="entry name" value="ABC_transporter-like_ATP-bd"/>
</dbReference>
<dbReference type="GO" id="GO:0016887">
    <property type="term" value="F:ATP hydrolysis activity"/>
    <property type="evidence" value="ECO:0007669"/>
    <property type="project" value="InterPro"/>
</dbReference>
<evidence type="ECO:0000313" key="4">
    <source>
        <dbReference type="EMBL" id="TVT27032.1"/>
    </source>
</evidence>
<evidence type="ECO:0000256" key="1">
    <source>
        <dbReference type="ARBA" id="ARBA00022741"/>
    </source>
</evidence>
<accession>A0A558ARZ2</accession>
<dbReference type="GO" id="GO:0005524">
    <property type="term" value="F:ATP binding"/>
    <property type="evidence" value="ECO:0007669"/>
    <property type="project" value="UniProtKB-KW"/>
</dbReference>
<dbReference type="SUPFAM" id="SSF52540">
    <property type="entry name" value="P-loop containing nucleoside triphosphate hydrolases"/>
    <property type="match status" value="1"/>
</dbReference>
<dbReference type="EMBL" id="VMSJ01000005">
    <property type="protein sequence ID" value="TVT27032.1"/>
    <property type="molecule type" value="Genomic_DNA"/>
</dbReference>
<dbReference type="SMART" id="SM00382">
    <property type="entry name" value="AAA"/>
    <property type="match status" value="1"/>
</dbReference>
<keyword evidence="2 4" id="KW-0067">ATP-binding</keyword>
<organism evidence="4 5">
    <name type="scientific">Salinicoccus cyprini</name>
    <dbReference type="NCBI Taxonomy" id="2493691"/>
    <lineage>
        <taxon>Bacteria</taxon>
        <taxon>Bacillati</taxon>
        <taxon>Bacillota</taxon>
        <taxon>Bacilli</taxon>
        <taxon>Bacillales</taxon>
        <taxon>Staphylococcaceae</taxon>
        <taxon>Salinicoccus</taxon>
    </lineage>
</organism>
<reference evidence="4 5" key="1">
    <citation type="submission" date="2019-07" db="EMBL/GenBank/DDBJ databases">
        <title>Salinicoccus cyprini sp. nov., isolated from gastro-intestinal tract of mirror carp, Cyprinus carpio var. specularis, collected from Gobind Sagar Reservoir, Himachal Pradesh, India.</title>
        <authorList>
            <person name="Talwar C."/>
            <person name="Singh A.K."/>
            <person name="Lal R."/>
            <person name="Negi R.K."/>
        </authorList>
    </citation>
    <scope>NUCLEOTIDE SEQUENCE [LARGE SCALE GENOMIC DNA]</scope>
    <source>
        <strain evidence="4 5">CT19</strain>
    </source>
</reference>
<dbReference type="Gene3D" id="3.40.50.300">
    <property type="entry name" value="P-loop containing nucleotide triphosphate hydrolases"/>
    <property type="match status" value="1"/>
</dbReference>
<dbReference type="OrthoDB" id="9801987at2"/>